<dbReference type="PANTHER" id="PTHR12459:SF19">
    <property type="entry name" value="TRANSMEMBRANE PROTEIN 135 N-TERMINAL DOMAIN-CONTAINING PROTEIN"/>
    <property type="match status" value="1"/>
</dbReference>
<keyword evidence="3" id="KW-1185">Reference proteome</keyword>
<keyword evidence="1" id="KW-1133">Transmembrane helix</keyword>
<organism evidence="2 3">
    <name type="scientific">Magnusiomyces paraingens</name>
    <dbReference type="NCBI Taxonomy" id="2606893"/>
    <lineage>
        <taxon>Eukaryota</taxon>
        <taxon>Fungi</taxon>
        <taxon>Dikarya</taxon>
        <taxon>Ascomycota</taxon>
        <taxon>Saccharomycotina</taxon>
        <taxon>Dipodascomycetes</taxon>
        <taxon>Dipodascales</taxon>
        <taxon>Dipodascaceae</taxon>
        <taxon>Magnusiomyces</taxon>
    </lineage>
</organism>
<reference evidence="2 3" key="1">
    <citation type="submission" date="2019-09" db="EMBL/GenBank/DDBJ databases">
        <authorList>
            <person name="Brejova B."/>
        </authorList>
    </citation>
    <scope>NUCLEOTIDE SEQUENCE [LARGE SCALE GENOMIC DNA]</scope>
</reference>
<dbReference type="EMBL" id="CABVLU010000003">
    <property type="protein sequence ID" value="VVT53383.1"/>
    <property type="molecule type" value="Genomic_DNA"/>
</dbReference>
<protein>
    <recommendedName>
        <fullName evidence="4">Transmembrane protein 135 N-terminal domain-containing protein</fullName>
    </recommendedName>
</protein>
<keyword evidence="1" id="KW-0472">Membrane</keyword>
<evidence type="ECO:0008006" key="4">
    <source>
        <dbReference type="Google" id="ProtNLM"/>
    </source>
</evidence>
<gene>
    <name evidence="2" type="ORF">SAPINGB_P003546</name>
</gene>
<dbReference type="Proteomes" id="UP000398389">
    <property type="component" value="Unassembled WGS sequence"/>
</dbReference>
<evidence type="ECO:0000313" key="3">
    <source>
        <dbReference type="Proteomes" id="UP000398389"/>
    </source>
</evidence>
<dbReference type="PANTHER" id="PTHR12459">
    <property type="entry name" value="TRANSMEMBRANE PROTEIN 135-RELATED"/>
    <property type="match status" value="1"/>
</dbReference>
<sequence length="614" mass="68877">MASSENSNSTDKPGPLETTSASLVGFLFSPEEYLKIYDTITFKKHAEITFKSELETAPTTTSKIKVSAKEVARLLFPRPVVVIKENQYIDPTDEDKLDPLSPYPISTNTNIRSLRTFKKTIRGHTRVLGKAYIILVIFKSLALLRSRKKNALLRSVLVLKDKGSFCSSLAIVAISFSYKIIYEVLVILKPFVKDFIGLFIHDKSILSELLFEYAHTIIPLLSGITAGTFLKIFPADGPRDLIAVYALVRSLELVYNFLEDSGYIAALKKPKIIGSWALFPFAYAQLFHAFFFNRDANPNMVNSTLFLLSKDFCTSPPTGYPRKAPWPTQAQLVDSIAKLSRAHYPKFTSPLMFPDTATLPNYLESVKPVVIRAHPAISTITGALLHPSEPSQFRALANIVLKQYTAIGKYVFLLYLFKSFFIKRAVAKVEPKSNKEEFCDSEESTSSRAISQLRLLLATIFNTWRTTTFIVMTTASSWAGIEFAQSILSNRFIPVYRYKVIGFLSGLWAIFDKVSGRGRYMYAVRAAILSYWRVLVKEKRVRPVRNGDVYIFALSFGVIMSLFELSPGSVSGPVVRKVLSWISTGTFSDPLNKTAVSLTDAKSKDNDDDNNNDE</sequence>
<dbReference type="RefSeq" id="XP_031854154.1">
    <property type="nucleotide sequence ID" value="XM_031998263.1"/>
</dbReference>
<name>A0A5E8BPV8_9ASCO</name>
<feature type="transmembrane region" description="Helical" evidence="1">
    <location>
        <begin position="165"/>
        <end position="188"/>
    </location>
</feature>
<evidence type="ECO:0000256" key="1">
    <source>
        <dbReference type="SAM" id="Phobius"/>
    </source>
</evidence>
<proteinExistence type="predicted"/>
<feature type="transmembrane region" description="Helical" evidence="1">
    <location>
        <begin position="127"/>
        <end position="144"/>
    </location>
</feature>
<dbReference type="InterPro" id="IPR026749">
    <property type="entry name" value="Tmem135"/>
</dbReference>
<dbReference type="GeneID" id="43582363"/>
<accession>A0A5E8BPV8</accession>
<dbReference type="OrthoDB" id="291792at2759"/>
<keyword evidence="1" id="KW-0812">Transmembrane</keyword>
<evidence type="ECO:0000313" key="2">
    <source>
        <dbReference type="EMBL" id="VVT53383.1"/>
    </source>
</evidence>
<dbReference type="AlphaFoldDB" id="A0A5E8BPV8"/>